<reference evidence="1 2" key="1">
    <citation type="submission" date="2023-05" db="EMBL/GenBank/DDBJ databases">
        <authorList>
            <person name="Guo Y."/>
        </authorList>
    </citation>
    <scope>NUCLEOTIDE SEQUENCE [LARGE SCALE GENOMIC DNA]</scope>
    <source>
        <strain evidence="1 2">GR2756</strain>
    </source>
</reference>
<protein>
    <submittedName>
        <fullName evidence="1">Uncharacterized protein</fullName>
    </submittedName>
</protein>
<comment type="caution">
    <text evidence="1">The sequence shown here is derived from an EMBL/GenBank/DDBJ whole genome shotgun (WGS) entry which is preliminary data.</text>
</comment>
<keyword evidence="2" id="KW-1185">Reference proteome</keyword>
<name>A0ABU3Q734_9SPHN</name>
<organism evidence="1 2">
    <name type="scientific">Sphingosinicella rhizophila</name>
    <dbReference type="NCBI Taxonomy" id="3050082"/>
    <lineage>
        <taxon>Bacteria</taxon>
        <taxon>Pseudomonadati</taxon>
        <taxon>Pseudomonadota</taxon>
        <taxon>Alphaproteobacteria</taxon>
        <taxon>Sphingomonadales</taxon>
        <taxon>Sphingosinicellaceae</taxon>
        <taxon>Sphingosinicella</taxon>
    </lineage>
</organism>
<evidence type="ECO:0000313" key="1">
    <source>
        <dbReference type="EMBL" id="MDT9599211.1"/>
    </source>
</evidence>
<sequence length="96" mass="10247">MNPRVEQAKPFASLHRKGGPFIQFNIREAGRANPLATGRRSVAVAQGYVDGENMPLDLVPINLPRIVAAVPLHGAGPWRSATQTLAKATRTAHQGG</sequence>
<dbReference type="Proteomes" id="UP001259572">
    <property type="component" value="Unassembled WGS sequence"/>
</dbReference>
<accession>A0ABU3Q734</accession>
<evidence type="ECO:0000313" key="2">
    <source>
        <dbReference type="Proteomes" id="UP001259572"/>
    </source>
</evidence>
<dbReference type="RefSeq" id="WP_315725926.1">
    <property type="nucleotide sequence ID" value="NZ_JAVUPU010000004.1"/>
</dbReference>
<proteinExistence type="predicted"/>
<dbReference type="EMBL" id="JAVUPU010000004">
    <property type="protein sequence ID" value="MDT9599211.1"/>
    <property type="molecule type" value="Genomic_DNA"/>
</dbReference>
<gene>
    <name evidence="1" type="ORF">RQX22_09640</name>
</gene>